<evidence type="ECO:0000313" key="2">
    <source>
        <dbReference type="EMBL" id="TLX63148.1"/>
    </source>
</evidence>
<protein>
    <recommendedName>
        <fullName evidence="4">DUF2790 domain-containing protein</fullName>
    </recommendedName>
</protein>
<sequence length="85" mass="9589">MNKRAPFILFVLPLLALAGPSQAAEGGEFESYRYGDRLDIARVLRIEQPATELCEVVDETMVYLDSNGTERRSVHRTLSQACQHH</sequence>
<evidence type="ECO:0008006" key="4">
    <source>
        <dbReference type="Google" id="ProtNLM"/>
    </source>
</evidence>
<keyword evidence="1" id="KW-0732">Signal</keyword>
<keyword evidence="3" id="KW-1185">Reference proteome</keyword>
<organism evidence="2 3">
    <name type="scientific">Stutzerimonas nosocomialis</name>
    <dbReference type="NCBI Taxonomy" id="1056496"/>
    <lineage>
        <taxon>Bacteria</taxon>
        <taxon>Pseudomonadati</taxon>
        <taxon>Pseudomonadota</taxon>
        <taxon>Gammaproteobacteria</taxon>
        <taxon>Pseudomonadales</taxon>
        <taxon>Pseudomonadaceae</taxon>
        <taxon>Stutzerimonas</taxon>
    </lineage>
</organism>
<accession>A0A5R9QE25</accession>
<proteinExistence type="predicted"/>
<gene>
    <name evidence="2" type="ORF">DN820_12800</name>
</gene>
<evidence type="ECO:0000256" key="1">
    <source>
        <dbReference type="SAM" id="SignalP"/>
    </source>
</evidence>
<feature type="chain" id="PRO_5024420154" description="DUF2790 domain-containing protein" evidence="1">
    <location>
        <begin position="24"/>
        <end position="85"/>
    </location>
</feature>
<dbReference type="EMBL" id="QLAG01000014">
    <property type="protein sequence ID" value="TLX63148.1"/>
    <property type="molecule type" value="Genomic_DNA"/>
</dbReference>
<dbReference type="Pfam" id="PF10976">
    <property type="entry name" value="DUF2790"/>
    <property type="match status" value="1"/>
</dbReference>
<evidence type="ECO:0000313" key="3">
    <source>
        <dbReference type="Proteomes" id="UP000306753"/>
    </source>
</evidence>
<name>A0A5R9QE25_9GAMM</name>
<feature type="signal peptide" evidence="1">
    <location>
        <begin position="1"/>
        <end position="23"/>
    </location>
</feature>
<dbReference type="InterPro" id="IPR021245">
    <property type="entry name" value="DUF2790"/>
</dbReference>
<dbReference type="RefSeq" id="WP_138411932.1">
    <property type="nucleotide sequence ID" value="NZ_QLAF01000005.1"/>
</dbReference>
<reference evidence="2 3" key="1">
    <citation type="journal article" date="2017" name="Eur. J. Clin. Microbiol. Infect. Dis.">
        <title>Uncommonly isolated clinical Pseudomonas: identification and phylogenetic assignation.</title>
        <authorList>
            <person name="Mulet M."/>
            <person name="Gomila M."/>
            <person name="Ramirez A."/>
            <person name="Cardew S."/>
            <person name="Moore E.R."/>
            <person name="Lalucat J."/>
            <person name="Garcia-Valdes E."/>
        </authorList>
    </citation>
    <scope>NUCLEOTIDE SEQUENCE [LARGE SCALE GENOMIC DNA]</scope>
    <source>
        <strain evidence="2 3">SD129</strain>
    </source>
</reference>
<comment type="caution">
    <text evidence="2">The sequence shown here is derived from an EMBL/GenBank/DDBJ whole genome shotgun (WGS) entry which is preliminary data.</text>
</comment>
<dbReference type="Gene3D" id="2.30.140.50">
    <property type="entry name" value="Protein of unknown function DUF2790"/>
    <property type="match status" value="1"/>
</dbReference>
<dbReference type="AlphaFoldDB" id="A0A5R9QE25"/>
<dbReference type="Proteomes" id="UP000306753">
    <property type="component" value="Unassembled WGS sequence"/>
</dbReference>